<evidence type="ECO:0000259" key="3">
    <source>
        <dbReference type="PROSITE" id="PS51186"/>
    </source>
</evidence>
<dbReference type="AlphaFoldDB" id="A0AAF0C6Z9"/>
<evidence type="ECO:0000313" key="4">
    <source>
        <dbReference type="EMBL" id="WDE03178.1"/>
    </source>
</evidence>
<protein>
    <submittedName>
        <fullName evidence="4">GNAT family N-acetyltransferase</fullName>
    </submittedName>
</protein>
<dbReference type="GO" id="GO:0016747">
    <property type="term" value="F:acyltransferase activity, transferring groups other than amino-acyl groups"/>
    <property type="evidence" value="ECO:0007669"/>
    <property type="project" value="InterPro"/>
</dbReference>
<dbReference type="SUPFAM" id="SSF55729">
    <property type="entry name" value="Acyl-CoA N-acyltransferases (Nat)"/>
    <property type="match status" value="1"/>
</dbReference>
<gene>
    <name evidence="4" type="ORF">SG34_017370</name>
</gene>
<dbReference type="KEGG" id="tvd:SG34_017370"/>
<evidence type="ECO:0000256" key="1">
    <source>
        <dbReference type="ARBA" id="ARBA00022679"/>
    </source>
</evidence>
<dbReference type="InterPro" id="IPR000182">
    <property type="entry name" value="GNAT_dom"/>
</dbReference>
<evidence type="ECO:0000313" key="5">
    <source>
        <dbReference type="Proteomes" id="UP000032352"/>
    </source>
</evidence>
<name>A0AAF0C6Z9_9GAMM</name>
<keyword evidence="5" id="KW-1185">Reference proteome</keyword>
<accession>A0AAF0C6Z9</accession>
<proteinExistence type="predicted"/>
<organism evidence="4 5">
    <name type="scientific">Thalassomonas viridans</name>
    <dbReference type="NCBI Taxonomy" id="137584"/>
    <lineage>
        <taxon>Bacteria</taxon>
        <taxon>Pseudomonadati</taxon>
        <taxon>Pseudomonadota</taxon>
        <taxon>Gammaproteobacteria</taxon>
        <taxon>Alteromonadales</taxon>
        <taxon>Colwelliaceae</taxon>
        <taxon>Thalassomonas</taxon>
    </lineage>
</organism>
<dbReference type="EMBL" id="CP059733">
    <property type="protein sequence ID" value="WDE03178.1"/>
    <property type="molecule type" value="Genomic_DNA"/>
</dbReference>
<dbReference type="RefSeq" id="WP_044837810.1">
    <property type="nucleotide sequence ID" value="NZ_CP059733.1"/>
</dbReference>
<keyword evidence="1" id="KW-0808">Transferase</keyword>
<evidence type="ECO:0000256" key="2">
    <source>
        <dbReference type="ARBA" id="ARBA00023315"/>
    </source>
</evidence>
<dbReference type="PANTHER" id="PTHR43877">
    <property type="entry name" value="AMINOALKYLPHOSPHONATE N-ACETYLTRANSFERASE-RELATED-RELATED"/>
    <property type="match status" value="1"/>
</dbReference>
<keyword evidence="2" id="KW-0012">Acyltransferase</keyword>
<feature type="domain" description="N-acetyltransferase" evidence="3">
    <location>
        <begin position="1"/>
        <end position="152"/>
    </location>
</feature>
<dbReference type="CDD" id="cd04301">
    <property type="entry name" value="NAT_SF"/>
    <property type="match status" value="1"/>
</dbReference>
<reference evidence="4 5" key="1">
    <citation type="journal article" date="2015" name="Genome Announc.">
        <title>Draft Genome Sequences of Marine Isolates of Thalassomonas viridans and Thalassomonas actiniarum.</title>
        <authorList>
            <person name="Olonade I."/>
            <person name="van Zyl L.J."/>
            <person name="Trindade M."/>
        </authorList>
    </citation>
    <scope>NUCLEOTIDE SEQUENCE [LARGE SCALE GENOMIC DNA]</scope>
    <source>
        <strain evidence="4 5">XOM25</strain>
    </source>
</reference>
<sequence length="168" mass="18727">MEIRADDLTGDKIQELLSRHLHTCAQHSPPECVFALDLDGLRAPELSFWSVWQQGILLGCGALKELAPDHGEIKSMHTCQQQRGKGVASVMVEFIISEALKRNYRRLSLETGSMAAFAPAHKLYQKFGFYECPPFAGYKADPHSLFMTLTLNPAGNCQPVVNARSFYV</sequence>
<dbReference type="Gene3D" id="3.40.630.30">
    <property type="match status" value="1"/>
</dbReference>
<dbReference type="InterPro" id="IPR016181">
    <property type="entry name" value="Acyl_CoA_acyltransferase"/>
</dbReference>
<dbReference type="Pfam" id="PF00583">
    <property type="entry name" value="Acetyltransf_1"/>
    <property type="match status" value="1"/>
</dbReference>
<reference evidence="4 5" key="2">
    <citation type="journal article" date="2022" name="Mar. Drugs">
        <title>Bioassay-Guided Fractionation Leads to the Detection of Cholic Acid Generated by the Rare Thalassomonas sp.</title>
        <authorList>
            <person name="Pheiffer F."/>
            <person name="Schneider Y.K."/>
            <person name="Hansen E.H."/>
            <person name="Andersen J.H."/>
            <person name="Isaksson J."/>
            <person name="Busche T."/>
            <person name="R C."/>
            <person name="Kalinowski J."/>
            <person name="Zyl L.V."/>
            <person name="Trindade M."/>
        </authorList>
    </citation>
    <scope>NUCLEOTIDE SEQUENCE [LARGE SCALE GENOMIC DNA]</scope>
    <source>
        <strain evidence="4 5">XOM25</strain>
    </source>
</reference>
<dbReference type="InterPro" id="IPR050832">
    <property type="entry name" value="Bact_Acetyltransf"/>
</dbReference>
<dbReference type="PROSITE" id="PS51186">
    <property type="entry name" value="GNAT"/>
    <property type="match status" value="1"/>
</dbReference>
<dbReference type="PANTHER" id="PTHR43877:SF5">
    <property type="entry name" value="BLL8307 PROTEIN"/>
    <property type="match status" value="1"/>
</dbReference>
<dbReference type="Proteomes" id="UP000032352">
    <property type="component" value="Chromosome"/>
</dbReference>